<dbReference type="AlphaFoldDB" id="A0A0C9YWN8"/>
<evidence type="ECO:0000313" key="2">
    <source>
        <dbReference type="Proteomes" id="UP000054018"/>
    </source>
</evidence>
<dbReference type="EMBL" id="KN833932">
    <property type="protein sequence ID" value="KIK14567.1"/>
    <property type="molecule type" value="Genomic_DNA"/>
</dbReference>
<dbReference type="Proteomes" id="UP000054018">
    <property type="component" value="Unassembled WGS sequence"/>
</dbReference>
<keyword evidence="2" id="KW-1185">Reference proteome</keyword>
<proteinExistence type="predicted"/>
<protein>
    <submittedName>
        <fullName evidence="1">Uncharacterized protein</fullName>
    </submittedName>
</protein>
<reference evidence="1 2" key="1">
    <citation type="submission" date="2014-04" db="EMBL/GenBank/DDBJ databases">
        <authorList>
            <consortium name="DOE Joint Genome Institute"/>
            <person name="Kuo A."/>
            <person name="Kohler A."/>
            <person name="Costa M.D."/>
            <person name="Nagy L.G."/>
            <person name="Floudas D."/>
            <person name="Copeland A."/>
            <person name="Barry K.W."/>
            <person name="Cichocki N."/>
            <person name="Veneault-Fourrey C."/>
            <person name="LaButti K."/>
            <person name="Lindquist E.A."/>
            <person name="Lipzen A."/>
            <person name="Lundell T."/>
            <person name="Morin E."/>
            <person name="Murat C."/>
            <person name="Sun H."/>
            <person name="Tunlid A."/>
            <person name="Henrissat B."/>
            <person name="Grigoriev I.V."/>
            <person name="Hibbett D.S."/>
            <person name="Martin F."/>
            <person name="Nordberg H.P."/>
            <person name="Cantor M.N."/>
            <person name="Hua S.X."/>
        </authorList>
    </citation>
    <scope>NUCLEOTIDE SEQUENCE [LARGE SCALE GENOMIC DNA]</scope>
    <source>
        <strain evidence="1 2">441</strain>
    </source>
</reference>
<accession>A0A0C9YWN8</accession>
<sequence>MFDTCGALLDFRRVNQLYQGVEDTYGHVQNEVPYTVYPLAFTHDLGNVKASGIMPNFAGRVIQINNSISRPQQDMDALDLGYDPDEVFVPPCHRSPVHSDP</sequence>
<evidence type="ECO:0000313" key="1">
    <source>
        <dbReference type="EMBL" id="KIK14567.1"/>
    </source>
</evidence>
<dbReference type="HOGENOM" id="CLU_2292788_0_0_1"/>
<dbReference type="OrthoDB" id="2736611at2759"/>
<name>A0A0C9YWN8_9AGAM</name>
<organism evidence="1 2">
    <name type="scientific">Pisolithus microcarpus 441</name>
    <dbReference type="NCBI Taxonomy" id="765257"/>
    <lineage>
        <taxon>Eukaryota</taxon>
        <taxon>Fungi</taxon>
        <taxon>Dikarya</taxon>
        <taxon>Basidiomycota</taxon>
        <taxon>Agaricomycotina</taxon>
        <taxon>Agaricomycetes</taxon>
        <taxon>Agaricomycetidae</taxon>
        <taxon>Boletales</taxon>
        <taxon>Sclerodermatineae</taxon>
        <taxon>Pisolithaceae</taxon>
        <taxon>Pisolithus</taxon>
    </lineage>
</organism>
<reference evidence="2" key="2">
    <citation type="submission" date="2015-01" db="EMBL/GenBank/DDBJ databases">
        <title>Evolutionary Origins and Diversification of the Mycorrhizal Mutualists.</title>
        <authorList>
            <consortium name="DOE Joint Genome Institute"/>
            <consortium name="Mycorrhizal Genomics Consortium"/>
            <person name="Kohler A."/>
            <person name="Kuo A."/>
            <person name="Nagy L.G."/>
            <person name="Floudas D."/>
            <person name="Copeland A."/>
            <person name="Barry K.W."/>
            <person name="Cichocki N."/>
            <person name="Veneault-Fourrey C."/>
            <person name="LaButti K."/>
            <person name="Lindquist E.A."/>
            <person name="Lipzen A."/>
            <person name="Lundell T."/>
            <person name="Morin E."/>
            <person name="Murat C."/>
            <person name="Riley R."/>
            <person name="Ohm R."/>
            <person name="Sun H."/>
            <person name="Tunlid A."/>
            <person name="Henrissat B."/>
            <person name="Grigoriev I.V."/>
            <person name="Hibbett D.S."/>
            <person name="Martin F."/>
        </authorList>
    </citation>
    <scope>NUCLEOTIDE SEQUENCE [LARGE SCALE GENOMIC DNA]</scope>
    <source>
        <strain evidence="2">441</strain>
    </source>
</reference>
<gene>
    <name evidence="1" type="ORF">PISMIDRAFT_17203</name>
</gene>
<dbReference type="STRING" id="765257.A0A0C9YWN8"/>